<evidence type="ECO:0000313" key="1">
    <source>
        <dbReference type="EMBL" id="MBM7717704.1"/>
    </source>
</evidence>
<comment type="caution">
    <text evidence="1">The sequence shown here is derived from an EMBL/GenBank/DDBJ whole genome shotgun (WGS) entry which is preliminary data.</text>
</comment>
<accession>A0ABS2RDN4</accession>
<dbReference type="EMBL" id="JAFBFH010000072">
    <property type="protein sequence ID" value="MBM7717704.1"/>
    <property type="molecule type" value="Genomic_DNA"/>
</dbReference>
<protein>
    <recommendedName>
        <fullName evidence="3">DUF3139 domain-containing protein</fullName>
    </recommendedName>
</protein>
<gene>
    <name evidence="1" type="ORF">JOC94_004735</name>
</gene>
<proteinExistence type="predicted"/>
<dbReference type="RefSeq" id="WP_205180421.1">
    <property type="nucleotide sequence ID" value="NZ_JAFBFH010000072.1"/>
</dbReference>
<organism evidence="1 2">
    <name type="scientific">Siminovitchia thermophila</name>
    <dbReference type="NCBI Taxonomy" id="1245522"/>
    <lineage>
        <taxon>Bacteria</taxon>
        <taxon>Bacillati</taxon>
        <taxon>Bacillota</taxon>
        <taxon>Bacilli</taxon>
        <taxon>Bacillales</taxon>
        <taxon>Bacillaceae</taxon>
        <taxon>Siminovitchia</taxon>
    </lineage>
</organism>
<evidence type="ECO:0000313" key="2">
    <source>
        <dbReference type="Proteomes" id="UP000823485"/>
    </source>
</evidence>
<evidence type="ECO:0008006" key="3">
    <source>
        <dbReference type="Google" id="ProtNLM"/>
    </source>
</evidence>
<reference evidence="1 2" key="1">
    <citation type="submission" date="2021-01" db="EMBL/GenBank/DDBJ databases">
        <title>Genomic Encyclopedia of Type Strains, Phase IV (KMG-IV): sequencing the most valuable type-strain genomes for metagenomic binning, comparative biology and taxonomic classification.</title>
        <authorList>
            <person name="Goeker M."/>
        </authorList>
    </citation>
    <scope>NUCLEOTIDE SEQUENCE [LARGE SCALE GENOMIC DNA]</scope>
    <source>
        <strain evidence="1 2">DSM 105453</strain>
    </source>
</reference>
<name>A0ABS2RDN4_9BACI</name>
<dbReference type="Proteomes" id="UP000823485">
    <property type="component" value="Unassembled WGS sequence"/>
</dbReference>
<keyword evidence="2" id="KW-1185">Reference proteome</keyword>
<sequence length="104" mass="12221">MLKKIGITLLILLVLSLGVFGYITYKKNEVKSAVEDYLIKEEQIKREDILTLEPFIANLSGDKKYLVFVQIKDDEKRYYYFKDTKKNKVLLESYILNGKEHVVN</sequence>